<dbReference type="PROSITE" id="PS51677">
    <property type="entry name" value="NODB"/>
    <property type="match status" value="1"/>
</dbReference>
<dbReference type="RefSeq" id="WP_224461761.1">
    <property type="nucleotide sequence ID" value="NZ_JAIQZE010000012.1"/>
</dbReference>
<protein>
    <submittedName>
        <fullName evidence="2">Polysaccharide deacetylase family protein</fullName>
    </submittedName>
</protein>
<dbReference type="Pfam" id="PF01522">
    <property type="entry name" value="Polysacc_deac_1"/>
    <property type="match status" value="1"/>
</dbReference>
<gene>
    <name evidence="2" type="ORF">LB452_10875</name>
</gene>
<evidence type="ECO:0000313" key="2">
    <source>
        <dbReference type="EMBL" id="MBZ9779424.1"/>
    </source>
</evidence>
<comment type="caution">
    <text evidence="2">The sequence shown here is derived from an EMBL/GenBank/DDBJ whole genome shotgun (WGS) entry which is preliminary data.</text>
</comment>
<reference evidence="3" key="1">
    <citation type="submission" date="2023-07" db="EMBL/GenBank/DDBJ databases">
        <title>Novel species isolated from saline lakes on Tibetan Plateau.</title>
        <authorList>
            <person name="Lu H."/>
        </authorList>
    </citation>
    <scope>NUCLEOTIDE SEQUENCE [LARGE SCALE GENOMIC DNA]</scope>
    <source>
        <strain evidence="3">CAK8W</strain>
    </source>
</reference>
<sequence>MKKIILIWDFDGAIGLINASYPYNYNFQNLKREQDQVRLVLDILDDYAIKCCFAITGFSAEEGIEPYTFPNLIKEIHERGHEIASHSWRHEWSSIFQWNQVDKSLKRSQLVLEKAIGNQQKVTGFVPPHNRPMSWLRRGAFSWGDRGVYPFFKAADNESIIKLLKKNQYTWVRVTFKTIVQKLFRVKRNPTGRVISYKGITVLENHYTGFDSYIVDHILNTNHPTYTISAHPLMLDFPSKKESLANFKNFLEQLTASGQDIEFVRPMDLENRIVV</sequence>
<feature type="domain" description="NodB homology" evidence="1">
    <location>
        <begin position="15"/>
        <end position="264"/>
    </location>
</feature>
<dbReference type="InterPro" id="IPR002509">
    <property type="entry name" value="NODB_dom"/>
</dbReference>
<evidence type="ECO:0000313" key="3">
    <source>
        <dbReference type="Proteomes" id="UP001199314"/>
    </source>
</evidence>
<dbReference type="SUPFAM" id="SSF88713">
    <property type="entry name" value="Glycoside hydrolase/deacetylase"/>
    <property type="match status" value="1"/>
</dbReference>
<dbReference type="Gene3D" id="3.20.20.370">
    <property type="entry name" value="Glycoside hydrolase/deacetylase"/>
    <property type="match status" value="1"/>
</dbReference>
<name>A0ABS7XLP6_9FLAO</name>
<proteinExistence type="predicted"/>
<dbReference type="InterPro" id="IPR011330">
    <property type="entry name" value="Glyco_hydro/deAcase_b/a-brl"/>
</dbReference>
<accession>A0ABS7XLP6</accession>
<dbReference type="Proteomes" id="UP001199314">
    <property type="component" value="Unassembled WGS sequence"/>
</dbReference>
<keyword evidence="3" id="KW-1185">Reference proteome</keyword>
<evidence type="ECO:0000259" key="1">
    <source>
        <dbReference type="PROSITE" id="PS51677"/>
    </source>
</evidence>
<dbReference type="PANTHER" id="PTHR10587:SF137">
    <property type="entry name" value="4-DEOXY-4-FORMAMIDO-L-ARABINOSE-PHOSPHOUNDECAPRENOL DEFORMYLASE ARND-RELATED"/>
    <property type="match status" value="1"/>
</dbReference>
<dbReference type="PANTHER" id="PTHR10587">
    <property type="entry name" value="GLYCOSYL TRANSFERASE-RELATED"/>
    <property type="match status" value="1"/>
</dbReference>
<dbReference type="InterPro" id="IPR050248">
    <property type="entry name" value="Polysacc_deacetylase_ArnD"/>
</dbReference>
<organism evidence="2 3">
    <name type="scientific">Psychroflexus longus</name>
    <dbReference type="NCBI Taxonomy" id="2873596"/>
    <lineage>
        <taxon>Bacteria</taxon>
        <taxon>Pseudomonadati</taxon>
        <taxon>Bacteroidota</taxon>
        <taxon>Flavobacteriia</taxon>
        <taxon>Flavobacteriales</taxon>
        <taxon>Flavobacteriaceae</taxon>
        <taxon>Psychroflexus</taxon>
    </lineage>
</organism>
<dbReference type="EMBL" id="JAIQZE010000012">
    <property type="protein sequence ID" value="MBZ9779424.1"/>
    <property type="molecule type" value="Genomic_DNA"/>
</dbReference>